<dbReference type="EC" id="2.7.13.3" evidence="2"/>
<dbReference type="PROSITE" id="PS50109">
    <property type="entry name" value="HIS_KIN"/>
    <property type="match status" value="1"/>
</dbReference>
<evidence type="ECO:0000256" key="5">
    <source>
        <dbReference type="ARBA" id="ARBA00022741"/>
    </source>
</evidence>
<dbReference type="SUPFAM" id="SSF55874">
    <property type="entry name" value="ATPase domain of HSP90 chaperone/DNA topoisomerase II/histidine kinase"/>
    <property type="match status" value="1"/>
</dbReference>
<dbReference type="EMBL" id="JAHZIK010000014">
    <property type="protein sequence ID" value="MBW7452726.1"/>
    <property type="molecule type" value="Genomic_DNA"/>
</dbReference>
<accession>A0ABS7BVR0</accession>
<dbReference type="InterPro" id="IPR036097">
    <property type="entry name" value="HisK_dim/P_sf"/>
</dbReference>
<dbReference type="SUPFAM" id="SSF47384">
    <property type="entry name" value="Homodimeric domain of signal transducing histidine kinase"/>
    <property type="match status" value="1"/>
</dbReference>
<dbReference type="InterPro" id="IPR005467">
    <property type="entry name" value="His_kinase_dom"/>
</dbReference>
<evidence type="ECO:0000256" key="3">
    <source>
        <dbReference type="ARBA" id="ARBA00022553"/>
    </source>
</evidence>
<keyword evidence="12" id="KW-1185">Reference proteome</keyword>
<proteinExistence type="predicted"/>
<dbReference type="GO" id="GO:0016301">
    <property type="term" value="F:kinase activity"/>
    <property type="evidence" value="ECO:0007669"/>
    <property type="project" value="UniProtKB-KW"/>
</dbReference>
<feature type="domain" description="Histidine kinase" evidence="10">
    <location>
        <begin position="198"/>
        <end position="415"/>
    </location>
</feature>
<dbReference type="InterPro" id="IPR004358">
    <property type="entry name" value="Sig_transdc_His_kin-like_C"/>
</dbReference>
<dbReference type="Proteomes" id="UP001519887">
    <property type="component" value="Unassembled WGS sequence"/>
</dbReference>
<keyword evidence="3" id="KW-0597">Phosphoprotein</keyword>
<evidence type="ECO:0000256" key="9">
    <source>
        <dbReference type="SAM" id="Phobius"/>
    </source>
</evidence>
<dbReference type="RefSeq" id="WP_210046726.1">
    <property type="nucleotide sequence ID" value="NZ_JBHLVU010000016.1"/>
</dbReference>
<evidence type="ECO:0000256" key="7">
    <source>
        <dbReference type="ARBA" id="ARBA00022840"/>
    </source>
</evidence>
<dbReference type="InterPro" id="IPR036890">
    <property type="entry name" value="HATPase_C_sf"/>
</dbReference>
<feature type="transmembrane region" description="Helical" evidence="9">
    <location>
        <begin position="159"/>
        <end position="183"/>
    </location>
</feature>
<evidence type="ECO:0000256" key="4">
    <source>
        <dbReference type="ARBA" id="ARBA00022679"/>
    </source>
</evidence>
<dbReference type="Pfam" id="PF00512">
    <property type="entry name" value="HisKA"/>
    <property type="match status" value="1"/>
</dbReference>
<gene>
    <name evidence="11" type="ORF">K0U00_01550</name>
</gene>
<protein>
    <recommendedName>
        <fullName evidence="2">histidine kinase</fullName>
        <ecNumber evidence="2">2.7.13.3</ecNumber>
    </recommendedName>
</protein>
<keyword evidence="9" id="KW-0812">Transmembrane</keyword>
<dbReference type="PANTHER" id="PTHR43711:SF1">
    <property type="entry name" value="HISTIDINE KINASE 1"/>
    <property type="match status" value="1"/>
</dbReference>
<dbReference type="PANTHER" id="PTHR43711">
    <property type="entry name" value="TWO-COMPONENT HISTIDINE KINASE"/>
    <property type="match status" value="1"/>
</dbReference>
<dbReference type="Pfam" id="PF02518">
    <property type="entry name" value="HATPase_c"/>
    <property type="match status" value="1"/>
</dbReference>
<evidence type="ECO:0000256" key="8">
    <source>
        <dbReference type="ARBA" id="ARBA00023012"/>
    </source>
</evidence>
<feature type="transmembrane region" description="Helical" evidence="9">
    <location>
        <begin position="9"/>
        <end position="30"/>
    </location>
</feature>
<name>A0ABS7BVR0_9BACL</name>
<comment type="catalytic activity">
    <reaction evidence="1">
        <text>ATP + protein L-histidine = ADP + protein N-phospho-L-histidine.</text>
        <dbReference type="EC" id="2.7.13.3"/>
    </reaction>
</comment>
<keyword evidence="9" id="KW-1133">Transmembrane helix</keyword>
<organism evidence="11 12">
    <name type="scientific">Paenibacillus sepulcri</name>
    <dbReference type="NCBI Taxonomy" id="359917"/>
    <lineage>
        <taxon>Bacteria</taxon>
        <taxon>Bacillati</taxon>
        <taxon>Bacillota</taxon>
        <taxon>Bacilli</taxon>
        <taxon>Bacillales</taxon>
        <taxon>Paenibacillaceae</taxon>
        <taxon>Paenibacillus</taxon>
    </lineage>
</organism>
<dbReference type="Gene3D" id="1.10.287.130">
    <property type="match status" value="1"/>
</dbReference>
<comment type="caution">
    <text evidence="11">The sequence shown here is derived from an EMBL/GenBank/DDBJ whole genome shotgun (WGS) entry which is preliminary data.</text>
</comment>
<keyword evidence="7" id="KW-0067">ATP-binding</keyword>
<keyword evidence="9" id="KW-0472">Membrane</keyword>
<dbReference type="InterPro" id="IPR003661">
    <property type="entry name" value="HisK_dim/P_dom"/>
</dbReference>
<dbReference type="PRINTS" id="PR00344">
    <property type="entry name" value="BCTRLSENSOR"/>
</dbReference>
<evidence type="ECO:0000256" key="2">
    <source>
        <dbReference type="ARBA" id="ARBA00012438"/>
    </source>
</evidence>
<sequence length="427" mass="47964">MFNNIRRRLVILNAVVFLLVLTILSSLLYVHMRYRLFHDTDEILKLAETRIQSSHNLSELLRSGHPEPEQDERTIYLFWNAHGQLIGQLPTQAFSPDITNELRESADSTMLRTVSVGKQRYRVLVTPNNHADSGSIITVGIVRSLEDAMSTLRSLMWDIAAAIIAGMVISILAGLFLAGRALIPIRNAWERQQRFVADASHELRTPTAVIHAQTELLLRHPTHSIEQESPHIAVVLKESKRMNRLLDDLLTLARSDSNQLQIQTSDIALDALLKELSEQFKLLARTKGVNIVTELNVPLSLWGDEGRIRQLLVILLDNALKYTPSSGRIEVVGRYQGHSVYISVSDNGCGIAEDELPYVFDRFYRGDKVRSRAEGGTGLGLSIAEWIVDVHGGTIRIDSKVNMGTQVELLFPRKRRGQTETSKNESP</sequence>
<keyword evidence="5" id="KW-0547">Nucleotide-binding</keyword>
<reference evidence="11 12" key="1">
    <citation type="submission" date="2021-07" db="EMBL/GenBank/DDBJ databases">
        <title>Paenibacillus radiodurans sp. nov., isolated from the southeastern edge of Tengger Desert.</title>
        <authorList>
            <person name="Zhang G."/>
        </authorList>
    </citation>
    <scope>NUCLEOTIDE SEQUENCE [LARGE SCALE GENOMIC DNA]</scope>
    <source>
        <strain evidence="11 12">CCM 7311</strain>
    </source>
</reference>
<dbReference type="InterPro" id="IPR003594">
    <property type="entry name" value="HATPase_dom"/>
</dbReference>
<dbReference type="CDD" id="cd00075">
    <property type="entry name" value="HATPase"/>
    <property type="match status" value="1"/>
</dbReference>
<keyword evidence="8" id="KW-0902">Two-component regulatory system</keyword>
<dbReference type="CDD" id="cd00082">
    <property type="entry name" value="HisKA"/>
    <property type="match status" value="1"/>
</dbReference>
<evidence type="ECO:0000313" key="12">
    <source>
        <dbReference type="Proteomes" id="UP001519887"/>
    </source>
</evidence>
<dbReference type="SMART" id="SM00388">
    <property type="entry name" value="HisKA"/>
    <property type="match status" value="1"/>
</dbReference>
<dbReference type="Gene3D" id="3.30.565.10">
    <property type="entry name" value="Histidine kinase-like ATPase, C-terminal domain"/>
    <property type="match status" value="1"/>
</dbReference>
<dbReference type="SMART" id="SM00387">
    <property type="entry name" value="HATPase_c"/>
    <property type="match status" value="1"/>
</dbReference>
<keyword evidence="6 11" id="KW-0418">Kinase</keyword>
<keyword evidence="4" id="KW-0808">Transferase</keyword>
<evidence type="ECO:0000256" key="6">
    <source>
        <dbReference type="ARBA" id="ARBA00022777"/>
    </source>
</evidence>
<evidence type="ECO:0000256" key="1">
    <source>
        <dbReference type="ARBA" id="ARBA00000085"/>
    </source>
</evidence>
<dbReference type="InterPro" id="IPR050736">
    <property type="entry name" value="Sensor_HK_Regulatory"/>
</dbReference>
<evidence type="ECO:0000313" key="11">
    <source>
        <dbReference type="EMBL" id="MBW7452726.1"/>
    </source>
</evidence>
<evidence type="ECO:0000259" key="10">
    <source>
        <dbReference type="PROSITE" id="PS50109"/>
    </source>
</evidence>